<evidence type="ECO:0000313" key="2">
    <source>
        <dbReference type="Proteomes" id="UP001500888"/>
    </source>
</evidence>
<sequence>MSSPTLQAFLAEHAAVRTRVVDDHMFAVDQPGRPLATFRLQLFTAPGSRPVAVATQTVMEGRTLVNAAEEYAAEVWRRHCTESAEPPIWIQHQLLPSGRLDHLALVTFTQTGSFDLHTPKWKRVSDLQLAELVGGAVDVDRGVGYRPQPPEPEPQPYYRVMWVARLPRPEPFRQDECMPAGLGWQRLARQLTPRTIVRDCCWYHGGNWHRAAAAAIRLVHRAQRNGVAVEDIHHAVLDAAEAERMSEWEVDAVASLASLADAIQVTRFAGWRTISYINGQHRAQAMLEAGVRRTVTVDWKYP</sequence>
<reference evidence="2" key="1">
    <citation type="journal article" date="2019" name="Int. J. Syst. Evol. Microbiol.">
        <title>The Global Catalogue of Microorganisms (GCM) 10K type strain sequencing project: providing services to taxonomists for standard genome sequencing and annotation.</title>
        <authorList>
            <consortium name="The Broad Institute Genomics Platform"/>
            <consortium name="The Broad Institute Genome Sequencing Center for Infectious Disease"/>
            <person name="Wu L."/>
            <person name="Ma J."/>
        </authorList>
    </citation>
    <scope>NUCLEOTIDE SEQUENCE [LARGE SCALE GENOMIC DNA]</scope>
    <source>
        <strain evidence="2">JCM 16908</strain>
    </source>
</reference>
<protein>
    <submittedName>
        <fullName evidence="1">Uncharacterized protein</fullName>
    </submittedName>
</protein>
<keyword evidence="2" id="KW-1185">Reference proteome</keyword>
<name>A0ABP7J3H7_9ACTN</name>
<accession>A0ABP7J3H7</accession>
<gene>
    <name evidence="1" type="ORF">GCM10022226_62520</name>
</gene>
<evidence type="ECO:0000313" key="1">
    <source>
        <dbReference type="EMBL" id="GAA3832728.1"/>
    </source>
</evidence>
<dbReference type="RefSeq" id="WP_344948341.1">
    <property type="nucleotide sequence ID" value="NZ_BAAAZR010000031.1"/>
</dbReference>
<dbReference type="EMBL" id="BAAAZR010000031">
    <property type="protein sequence ID" value="GAA3832728.1"/>
    <property type="molecule type" value="Genomic_DNA"/>
</dbReference>
<dbReference type="Proteomes" id="UP001500888">
    <property type="component" value="Unassembled WGS sequence"/>
</dbReference>
<organism evidence="1 2">
    <name type="scientific">Sphaerisporangium flaviroseum</name>
    <dbReference type="NCBI Taxonomy" id="509199"/>
    <lineage>
        <taxon>Bacteria</taxon>
        <taxon>Bacillati</taxon>
        <taxon>Actinomycetota</taxon>
        <taxon>Actinomycetes</taxon>
        <taxon>Streptosporangiales</taxon>
        <taxon>Streptosporangiaceae</taxon>
        <taxon>Sphaerisporangium</taxon>
    </lineage>
</organism>
<proteinExistence type="predicted"/>
<comment type="caution">
    <text evidence="1">The sequence shown here is derived from an EMBL/GenBank/DDBJ whole genome shotgun (WGS) entry which is preliminary data.</text>
</comment>